<dbReference type="AlphaFoldDB" id="A0AAV4GNK2"/>
<dbReference type="GO" id="GO:0005765">
    <property type="term" value="C:lysosomal membrane"/>
    <property type="evidence" value="ECO:0007669"/>
    <property type="project" value="TreeGrafter"/>
</dbReference>
<comment type="caution">
    <text evidence="2">The sequence shown here is derived from an EMBL/GenBank/DDBJ whole genome shotgun (WGS) entry which is preliminary data.</text>
</comment>
<dbReference type="GO" id="GO:0005813">
    <property type="term" value="C:centrosome"/>
    <property type="evidence" value="ECO:0007669"/>
    <property type="project" value="TreeGrafter"/>
</dbReference>
<dbReference type="PANTHER" id="PTHR46591:SF1">
    <property type="entry name" value="ZINC FINGER FYVE DOMAIN-CONTAINING PROTEIN 26"/>
    <property type="match status" value="1"/>
</dbReference>
<dbReference type="EMBL" id="BMAT01012139">
    <property type="protein sequence ID" value="GFR86909.1"/>
    <property type="molecule type" value="Genomic_DNA"/>
</dbReference>
<dbReference type="GO" id="GO:0000281">
    <property type="term" value="P:mitotic cytokinesis"/>
    <property type="evidence" value="ECO:0007669"/>
    <property type="project" value="InterPro"/>
</dbReference>
<evidence type="ECO:0000313" key="2">
    <source>
        <dbReference type="EMBL" id="GFR86909.1"/>
    </source>
</evidence>
<feature type="compositionally biased region" description="Low complexity" evidence="1">
    <location>
        <begin position="21"/>
        <end position="35"/>
    </location>
</feature>
<gene>
    <name evidence="2" type="ORF">ElyMa_006064700</name>
</gene>
<name>A0AAV4GNK2_9GAST</name>
<dbReference type="PANTHER" id="PTHR46591">
    <property type="entry name" value="ZINC FINGER FYVE DOMAIN-CONTAINING PROTEIN 26"/>
    <property type="match status" value="1"/>
</dbReference>
<dbReference type="Proteomes" id="UP000762676">
    <property type="component" value="Unassembled WGS sequence"/>
</dbReference>
<evidence type="ECO:0000256" key="1">
    <source>
        <dbReference type="SAM" id="MobiDB-lite"/>
    </source>
</evidence>
<sequence>MLRLNKAQEEHEIYSQRIKDSLSGSSPSIKSGTSPATSSSNAAQSQLRRSIEAATNHVDHTWKLSTDSGFCDQVRAEFYFEQAPSVSLCVSILKQHSSRTESGRLILSICDMLSGYMVPISPGVPNPEIDYSLIIR</sequence>
<organism evidence="2 3">
    <name type="scientific">Elysia marginata</name>
    <dbReference type="NCBI Taxonomy" id="1093978"/>
    <lineage>
        <taxon>Eukaryota</taxon>
        <taxon>Metazoa</taxon>
        <taxon>Spiralia</taxon>
        <taxon>Lophotrochozoa</taxon>
        <taxon>Mollusca</taxon>
        <taxon>Gastropoda</taxon>
        <taxon>Heterobranchia</taxon>
        <taxon>Euthyneura</taxon>
        <taxon>Panpulmonata</taxon>
        <taxon>Sacoglossa</taxon>
        <taxon>Placobranchoidea</taxon>
        <taxon>Plakobranchidae</taxon>
        <taxon>Elysia</taxon>
    </lineage>
</organism>
<dbReference type="GO" id="GO:0000724">
    <property type="term" value="P:double-strand break repair via homologous recombination"/>
    <property type="evidence" value="ECO:0007669"/>
    <property type="project" value="InterPro"/>
</dbReference>
<keyword evidence="3" id="KW-1185">Reference proteome</keyword>
<feature type="region of interest" description="Disordered" evidence="1">
    <location>
        <begin position="15"/>
        <end position="48"/>
    </location>
</feature>
<dbReference type="InterPro" id="IPR028730">
    <property type="entry name" value="ZFYVE26"/>
</dbReference>
<accession>A0AAV4GNK2</accession>
<dbReference type="GO" id="GO:0032465">
    <property type="term" value="P:regulation of cytokinesis"/>
    <property type="evidence" value="ECO:0007669"/>
    <property type="project" value="TreeGrafter"/>
</dbReference>
<protein>
    <submittedName>
        <fullName evidence="2">Zinc finger FYVE domain-containing protein 26</fullName>
    </submittedName>
</protein>
<feature type="compositionally biased region" description="Polar residues" evidence="1">
    <location>
        <begin position="36"/>
        <end position="48"/>
    </location>
</feature>
<dbReference type="GO" id="GO:0030496">
    <property type="term" value="C:midbody"/>
    <property type="evidence" value="ECO:0007669"/>
    <property type="project" value="TreeGrafter"/>
</dbReference>
<evidence type="ECO:0000313" key="3">
    <source>
        <dbReference type="Proteomes" id="UP000762676"/>
    </source>
</evidence>
<dbReference type="GO" id="GO:0032266">
    <property type="term" value="F:phosphatidylinositol-3-phosphate binding"/>
    <property type="evidence" value="ECO:0007669"/>
    <property type="project" value="InterPro"/>
</dbReference>
<proteinExistence type="predicted"/>
<reference evidence="2 3" key="1">
    <citation type="journal article" date="2021" name="Elife">
        <title>Chloroplast acquisition without the gene transfer in kleptoplastic sea slugs, Plakobranchus ocellatus.</title>
        <authorList>
            <person name="Maeda T."/>
            <person name="Takahashi S."/>
            <person name="Yoshida T."/>
            <person name="Shimamura S."/>
            <person name="Takaki Y."/>
            <person name="Nagai Y."/>
            <person name="Toyoda A."/>
            <person name="Suzuki Y."/>
            <person name="Arimoto A."/>
            <person name="Ishii H."/>
            <person name="Satoh N."/>
            <person name="Nishiyama T."/>
            <person name="Hasebe M."/>
            <person name="Maruyama T."/>
            <person name="Minagawa J."/>
            <person name="Obokata J."/>
            <person name="Shigenobu S."/>
        </authorList>
    </citation>
    <scope>NUCLEOTIDE SEQUENCE [LARGE SCALE GENOMIC DNA]</scope>
</reference>